<dbReference type="Proteomes" id="UP001152795">
    <property type="component" value="Unassembled WGS sequence"/>
</dbReference>
<dbReference type="InterPro" id="IPR002048">
    <property type="entry name" value="EF_hand_dom"/>
</dbReference>
<evidence type="ECO:0000256" key="4">
    <source>
        <dbReference type="ARBA" id="ARBA00022737"/>
    </source>
</evidence>
<dbReference type="InterPro" id="IPR018247">
    <property type="entry name" value="EF_Hand_1_Ca_BS"/>
</dbReference>
<dbReference type="CDD" id="cd13354">
    <property type="entry name" value="PH-GRAM2_TCB1D9_TCB1D9B"/>
    <property type="match status" value="1"/>
</dbReference>
<keyword evidence="2" id="KW-0343">GTPase activation</keyword>
<keyword evidence="9" id="KW-1185">Reference proteome</keyword>
<dbReference type="SUPFAM" id="SSF47473">
    <property type="entry name" value="EF-hand"/>
    <property type="match status" value="1"/>
</dbReference>
<keyword evidence="3" id="KW-0963">Cytoplasm</keyword>
<dbReference type="FunFam" id="1.10.472.80:FF:000023">
    <property type="entry name" value="TBC1 domain family member 8B"/>
    <property type="match status" value="1"/>
</dbReference>
<name>A0A7D9ITR9_PARCT</name>
<evidence type="ECO:0000313" key="9">
    <source>
        <dbReference type="Proteomes" id="UP001152795"/>
    </source>
</evidence>
<dbReference type="GO" id="GO:0003094">
    <property type="term" value="P:glomerular filtration"/>
    <property type="evidence" value="ECO:0007669"/>
    <property type="project" value="UniProtKB-ARBA"/>
</dbReference>
<dbReference type="PROSITE" id="PS00018">
    <property type="entry name" value="EF_HAND_1"/>
    <property type="match status" value="1"/>
</dbReference>
<dbReference type="Pfam" id="PF02893">
    <property type="entry name" value="GRAM"/>
    <property type="match status" value="2"/>
</dbReference>
<feature type="compositionally biased region" description="Polar residues" evidence="7">
    <location>
        <begin position="966"/>
        <end position="977"/>
    </location>
</feature>
<evidence type="ECO:0000256" key="1">
    <source>
        <dbReference type="ARBA" id="ARBA00004514"/>
    </source>
</evidence>
<comment type="subcellular location">
    <subcellularLocation>
        <location evidence="1">Cytoplasm</location>
        <location evidence="1">Cytosol</location>
    </subcellularLocation>
</comment>
<protein>
    <recommendedName>
        <fullName evidence="6">TBC1 domain family member 8B</fullName>
    </recommendedName>
</protein>
<feature type="compositionally biased region" description="Polar residues" evidence="7">
    <location>
        <begin position="1283"/>
        <end position="1294"/>
    </location>
</feature>
<feature type="compositionally biased region" description="Acidic residues" evidence="7">
    <location>
        <begin position="912"/>
        <end position="924"/>
    </location>
</feature>
<evidence type="ECO:0000256" key="5">
    <source>
        <dbReference type="ARBA" id="ARBA00022837"/>
    </source>
</evidence>
<dbReference type="SMART" id="SM00164">
    <property type="entry name" value="TBC"/>
    <property type="match status" value="1"/>
</dbReference>
<dbReference type="InterPro" id="IPR036014">
    <property type="entry name" value="TCB1D9/TCB1D9B_PH-GRAM1"/>
</dbReference>
<evidence type="ECO:0000256" key="7">
    <source>
        <dbReference type="SAM" id="MobiDB-lite"/>
    </source>
</evidence>
<dbReference type="InterPro" id="IPR000195">
    <property type="entry name" value="Rab-GAP-TBC_dom"/>
</dbReference>
<feature type="region of interest" description="Disordered" evidence="7">
    <location>
        <begin position="1164"/>
        <end position="1218"/>
    </location>
</feature>
<feature type="region of interest" description="Disordered" evidence="7">
    <location>
        <begin position="1033"/>
        <end position="1060"/>
    </location>
</feature>
<dbReference type="GO" id="GO:0005829">
    <property type="term" value="C:cytosol"/>
    <property type="evidence" value="ECO:0007669"/>
    <property type="project" value="UniProtKB-SubCell"/>
</dbReference>
<dbReference type="SUPFAM" id="SSF47923">
    <property type="entry name" value="Ypt/Rab-GAP domain of gyp1p"/>
    <property type="match status" value="2"/>
</dbReference>
<evidence type="ECO:0000313" key="8">
    <source>
        <dbReference type="EMBL" id="CAB4013018.1"/>
    </source>
</evidence>
<dbReference type="Gene3D" id="1.10.8.270">
    <property type="entry name" value="putative rabgap domain of human tbc1 domain family member 14 like domains"/>
    <property type="match status" value="1"/>
</dbReference>
<dbReference type="InterPro" id="IPR011993">
    <property type="entry name" value="PH-like_dom_sf"/>
</dbReference>
<dbReference type="Gene3D" id="2.30.29.30">
    <property type="entry name" value="Pleckstrin-homology domain (PH domain)/Phosphotyrosine-binding domain (PTB)"/>
    <property type="match status" value="2"/>
</dbReference>
<feature type="region of interest" description="Disordered" evidence="7">
    <location>
        <begin position="949"/>
        <end position="991"/>
    </location>
</feature>
<dbReference type="PROSITE" id="PS50222">
    <property type="entry name" value="EF_HAND_2"/>
    <property type="match status" value="1"/>
</dbReference>
<dbReference type="InterPro" id="IPR036017">
    <property type="entry name" value="TCB1D9/TCB1D9B_PH-GRAM2"/>
</dbReference>
<dbReference type="PANTHER" id="PTHR47666">
    <property type="entry name" value="PROTEIN VASCULAR ASSOCIATED DEATH 1, CHLOROPLASTIC"/>
    <property type="match status" value="1"/>
</dbReference>
<dbReference type="EMBL" id="CACRXK020007719">
    <property type="protein sequence ID" value="CAB4013018.1"/>
    <property type="molecule type" value="Genomic_DNA"/>
</dbReference>
<dbReference type="FunFam" id="1.10.8.270:FF:000002">
    <property type="entry name" value="TBC1 domain family member 9B"/>
    <property type="match status" value="1"/>
</dbReference>
<sequence length="1416" mass="159181">MWIKPAEVILANALWTTERANPYFSLQRRKGHQDSGFTSLLVGTFDHVLDSKPPPFRILLQSTSSSDVIYVIATAAKRKEIDANWKWLEQHLLPTLESFDNDNDAKEFVQAKIEGLVAHNEAQNGPEATPESAKFQSAFARFKRLFHMPKDEKLVNYYSCSYWKGIVPRQGWMYLSINHLCFYSFLLGREARLVIRWTDVTKLERTNTVLLPDGIKVCTRSSEHNFSLLLHASETFTLMEQLANIAMRRLLAEKGYEVESILSSPSAKERKKRRKKTVSMLKRDLDARARSELYRNLFRLPSEEKLDGDCECTIWSPHLKCVIWGTLYCSPNFMCFASKIRHLVSVVIPMREITVVEKANNPALPNALHITTKSKASFLFATFASLKDRDYLVRRMSDFLAQVPTPENSTMNLKTKTQSPLTKIFSHRSPSQVNVKEPVKEHLWDLHFAEFGRGVCMYRTVKTHELVLKGIPDSLRAEIWLIFSGAVTEIATHPGYYHSLVEESAGQLTLASEEIERDLHRSLPEHPAFQSEVGIDALRRVLTAYAWRNPTIGYCQAMNIVASVLLLYCNEEEAFWLLVAVCERLLPDYYNTKVVGALVDQGVFEELIRENISELYDHLKDLGILHMISLSWFLTLFLSVIPFASAVNVVDNFFYDGAKVIFQVALAILDANRSKLLSVDDDGEAMIILSEYLDNITNKEYDSPFKSAASSIRGTSVGGPSSSVDVSQLILESYRKFGFITSEQIERMRNTQRLKVVQGMEDTIRKTVVRNVAEESCFTVNELDLVYRVFKDGQLQSRSWGDTAAPQYEIDSSKLQRIEYEQFKILFKCLTKWGRNEAGDILSVRAFRLIDSDRDGVINFKEFAITLGVICRGDLHERLKFIYRLHLPPALPLSELEESNTPDDDRGVDSCSEVDEAEEVNESDGIERYNDETIMDPLGAGVVVIQGKVTRQSSTDSERSRRSLETYPSKSESSTSERMAKPSEDFPTNSKDFAKVSDVVTDVSDFTTNVSDDHATNSEDMTNVSEVLTIVSEHSTKPSEGSASPSEDSSEIGDGCSVESDNMGFDLVDMDCGAGGADTKSRQGIYRVVEDSDVTDGMNRNEIGQYSEVDGSSSWNMNQKQFIHLWKTFYSLFRDLPNEQEMYKAIATVGTLLLNLGELSVEKPDTSLENPSNLSKPVVENSPNLSSPVADSSSNRTEPVNYSDQDSNNGSPLSDTGSAQRRLCAALADAAADCSPGSDEGNTNDDEFIRVGSEDSLLSSPEVIDLDDDSRCNIEVSPNRLLSENYDQTTSDSDLVTKVSDHSTKDSENFTENETNHENENEIVADSSECAGNEDVCEGGQMTRKRSSGNVDPYWCITFEQFLASVLTEPLLVEYFEEQTNIEEIINTVKTEGVRDFNRNDAQDRNGDTTLLRSSE</sequence>
<gene>
    <name evidence="8" type="ORF">PACLA_8A065340</name>
</gene>
<proteinExistence type="predicted"/>
<reference evidence="8" key="1">
    <citation type="submission" date="2020-04" db="EMBL/GenBank/DDBJ databases">
        <authorList>
            <person name="Alioto T."/>
            <person name="Alioto T."/>
            <person name="Gomez Garrido J."/>
        </authorList>
    </citation>
    <scope>NUCLEOTIDE SEQUENCE</scope>
    <source>
        <strain evidence="8">A484AB</strain>
    </source>
</reference>
<dbReference type="InterPro" id="IPR004182">
    <property type="entry name" value="GRAM"/>
</dbReference>
<feature type="region of interest" description="Disordered" evidence="7">
    <location>
        <begin position="894"/>
        <end position="928"/>
    </location>
</feature>
<dbReference type="Gene3D" id="1.10.472.80">
    <property type="entry name" value="Ypt/Rab-GAP domain of gyp1p, domain 3"/>
    <property type="match status" value="1"/>
</dbReference>
<dbReference type="GO" id="GO:0005509">
    <property type="term" value="F:calcium ion binding"/>
    <property type="evidence" value="ECO:0007669"/>
    <property type="project" value="InterPro"/>
</dbReference>
<comment type="caution">
    <text evidence="8">The sequence shown here is derived from an EMBL/GenBank/DDBJ whole genome shotgun (WGS) entry which is preliminary data.</text>
</comment>
<feature type="compositionally biased region" description="Basic and acidic residues" evidence="7">
    <location>
        <begin position="1299"/>
        <end position="1320"/>
    </location>
</feature>
<dbReference type="SMART" id="SM00568">
    <property type="entry name" value="GRAM"/>
    <property type="match status" value="2"/>
</dbReference>
<dbReference type="PROSITE" id="PS50086">
    <property type="entry name" value="TBC_RABGAP"/>
    <property type="match status" value="1"/>
</dbReference>
<keyword evidence="5" id="KW-0106">Calcium</keyword>
<dbReference type="OrthoDB" id="17687at2759"/>
<evidence type="ECO:0000256" key="3">
    <source>
        <dbReference type="ARBA" id="ARBA00022490"/>
    </source>
</evidence>
<feature type="region of interest" description="Disordered" evidence="7">
    <location>
        <begin position="1283"/>
        <end position="1320"/>
    </location>
</feature>
<dbReference type="Pfam" id="PF00566">
    <property type="entry name" value="RabGAP-TBC"/>
    <property type="match status" value="1"/>
</dbReference>
<keyword evidence="4" id="KW-0677">Repeat</keyword>
<dbReference type="FunFam" id="2.30.29.30:FF:000013">
    <property type="entry name" value="Putative TBC1 domain family member 8B"/>
    <property type="match status" value="1"/>
</dbReference>
<dbReference type="PANTHER" id="PTHR47666:SF1">
    <property type="entry name" value="PROTEIN VASCULAR ASSOCIATED DEATH 1, CHLOROPLASTIC"/>
    <property type="match status" value="1"/>
</dbReference>
<feature type="compositionally biased region" description="Polar residues" evidence="7">
    <location>
        <begin position="1167"/>
        <end position="1218"/>
    </location>
</feature>
<evidence type="ECO:0000256" key="2">
    <source>
        <dbReference type="ARBA" id="ARBA00022468"/>
    </source>
</evidence>
<evidence type="ECO:0000256" key="6">
    <source>
        <dbReference type="ARBA" id="ARBA00067411"/>
    </source>
</evidence>
<dbReference type="InterPro" id="IPR011992">
    <property type="entry name" value="EF-hand-dom_pair"/>
</dbReference>
<dbReference type="GO" id="GO:0005096">
    <property type="term" value="F:GTPase activator activity"/>
    <property type="evidence" value="ECO:0007669"/>
    <property type="project" value="UniProtKB-KW"/>
</dbReference>
<dbReference type="InterPro" id="IPR035969">
    <property type="entry name" value="Rab-GAP_TBC_sf"/>
</dbReference>
<organism evidence="8 9">
    <name type="scientific">Paramuricea clavata</name>
    <name type="common">Red gorgonian</name>
    <name type="synonym">Violescent sea-whip</name>
    <dbReference type="NCBI Taxonomy" id="317549"/>
    <lineage>
        <taxon>Eukaryota</taxon>
        <taxon>Metazoa</taxon>
        <taxon>Cnidaria</taxon>
        <taxon>Anthozoa</taxon>
        <taxon>Octocorallia</taxon>
        <taxon>Malacalcyonacea</taxon>
        <taxon>Plexauridae</taxon>
        <taxon>Paramuricea</taxon>
    </lineage>
</organism>
<accession>A0A7D9ITR9</accession>
<dbReference type="Gene3D" id="1.10.238.10">
    <property type="entry name" value="EF-hand"/>
    <property type="match status" value="1"/>
</dbReference>
<dbReference type="CDD" id="cd13351">
    <property type="entry name" value="PH-GRAM1_TCB1D9_TCB1D9B"/>
    <property type="match status" value="1"/>
</dbReference>